<dbReference type="PANTHER" id="PTHR38096">
    <property type="entry name" value="ENTEROBACTIN SYNTHASE COMPONENT D"/>
    <property type="match status" value="1"/>
</dbReference>
<dbReference type="GO" id="GO:0005886">
    <property type="term" value="C:plasma membrane"/>
    <property type="evidence" value="ECO:0007669"/>
    <property type="project" value="TreeGrafter"/>
</dbReference>
<reference evidence="6 7" key="1">
    <citation type="submission" date="2020-02" db="EMBL/GenBank/DDBJ databases">
        <title>Whole-genome analyses of novel actinobacteria.</title>
        <authorList>
            <person name="Sahin N."/>
            <person name="Gencbay T."/>
        </authorList>
    </citation>
    <scope>NUCLEOTIDE SEQUENCE [LARGE SCALE GENOMIC DNA]</scope>
    <source>
        <strain evidence="6 7">HC44</strain>
    </source>
</reference>
<comment type="cofactor">
    <cofactor evidence="3">
        <name>Mg(2+)</name>
        <dbReference type="ChEBI" id="CHEBI:18420"/>
    </cofactor>
</comment>
<keyword evidence="3" id="KW-0479">Metal-binding</keyword>
<dbReference type="GO" id="GO:0009366">
    <property type="term" value="C:enterobactin synthetase complex"/>
    <property type="evidence" value="ECO:0007669"/>
    <property type="project" value="InterPro"/>
</dbReference>
<protein>
    <submittedName>
        <fullName evidence="6">4'-phosphopantetheinyl transferase superfamily protein</fullName>
    </submittedName>
</protein>
<feature type="binding site" evidence="2">
    <location>
        <position position="39"/>
    </location>
    <ligand>
        <name>CoA</name>
        <dbReference type="ChEBI" id="CHEBI:57287"/>
    </ligand>
</feature>
<dbReference type="SUPFAM" id="SSF56214">
    <property type="entry name" value="4'-phosphopantetheinyl transferase"/>
    <property type="match status" value="1"/>
</dbReference>
<feature type="binding site" evidence="3">
    <location>
        <position position="106"/>
    </location>
    <ligand>
        <name>Mg(2+)</name>
        <dbReference type="ChEBI" id="CHEBI:18420"/>
    </ligand>
</feature>
<gene>
    <name evidence="6" type="ORF">G5C60_09370</name>
</gene>
<feature type="binding site" evidence="2">
    <location>
        <position position="164"/>
    </location>
    <ligand>
        <name>CoA</name>
        <dbReference type="ChEBI" id="CHEBI:57287"/>
    </ligand>
</feature>
<sequence length="241" mass="25380">MIEELVPAEVAACDLFGDARTHRLFDSERALVENAVAARTWEYTTVRWAAAQCMRRLGRIPAPLLPGRLGAPRWPDGLVGSLTHCAGYRAAVVAHASAVSGLGIDAEPDEPLPDTVVGHIASAGELQHLAALRSAHPAVRWDRLLFCAKEAFYKLWSPATGSWLGFDGAEVRFAPSPGDARGRGYVVRPTGAASGFPAVRGQWLARHGVLVTAITTAAGALPATVPAPDDQDGTAATGIFS</sequence>
<feature type="binding site" evidence="2">
    <location>
        <position position="105"/>
    </location>
    <ligand>
        <name>CoA</name>
        <dbReference type="ChEBI" id="CHEBI:57287"/>
    </ligand>
</feature>
<dbReference type="InterPro" id="IPR008278">
    <property type="entry name" value="4-PPantetheinyl_Trfase_dom"/>
</dbReference>
<keyword evidence="7" id="KW-1185">Reference proteome</keyword>
<organism evidence="6 7">
    <name type="scientific">Streptomyces scabichelini</name>
    <dbReference type="NCBI Taxonomy" id="2711217"/>
    <lineage>
        <taxon>Bacteria</taxon>
        <taxon>Bacillati</taxon>
        <taxon>Actinomycetota</taxon>
        <taxon>Actinomycetes</taxon>
        <taxon>Kitasatosporales</taxon>
        <taxon>Streptomycetaceae</taxon>
        <taxon>Streptomyces</taxon>
    </lineage>
</organism>
<dbReference type="PRINTS" id="PR01399">
    <property type="entry name" value="ENTSNTHTASED"/>
</dbReference>
<dbReference type="InterPro" id="IPR037143">
    <property type="entry name" value="4-PPantetheinyl_Trfase_dom_sf"/>
</dbReference>
<name>A0A6G4V1P8_9ACTN</name>
<feature type="binding site" evidence="3">
    <location>
        <position position="105"/>
    </location>
    <ligand>
        <name>Mg(2+)</name>
        <dbReference type="ChEBI" id="CHEBI:18420"/>
    </ligand>
</feature>
<evidence type="ECO:0000256" key="3">
    <source>
        <dbReference type="PIRSR" id="PIRSR603542-2"/>
    </source>
</evidence>
<dbReference type="GO" id="GO:0000287">
    <property type="term" value="F:magnesium ion binding"/>
    <property type="evidence" value="ECO:0007669"/>
    <property type="project" value="InterPro"/>
</dbReference>
<dbReference type="InterPro" id="IPR003542">
    <property type="entry name" value="Enbac_synth_compD-like"/>
</dbReference>
<dbReference type="EMBL" id="JAAKZY010000021">
    <property type="protein sequence ID" value="NGO07855.1"/>
    <property type="molecule type" value="Genomic_DNA"/>
</dbReference>
<dbReference type="Pfam" id="PF01648">
    <property type="entry name" value="ACPS"/>
    <property type="match status" value="1"/>
</dbReference>
<evidence type="ECO:0000256" key="2">
    <source>
        <dbReference type="PIRSR" id="PIRSR603542-1"/>
    </source>
</evidence>
<feature type="domain" description="4'-phosphopantetheinyl transferase" evidence="4">
    <location>
        <begin position="101"/>
        <end position="176"/>
    </location>
</feature>
<keyword evidence="1 6" id="KW-0808">Transferase</keyword>
<evidence type="ECO:0000256" key="1">
    <source>
        <dbReference type="ARBA" id="ARBA00022679"/>
    </source>
</evidence>
<proteinExistence type="predicted"/>
<dbReference type="Pfam" id="PF17837">
    <property type="entry name" value="4PPT_N"/>
    <property type="match status" value="1"/>
</dbReference>
<feature type="binding site" evidence="2">
    <location>
        <position position="150"/>
    </location>
    <ligand>
        <name>CoA</name>
        <dbReference type="ChEBI" id="CHEBI:57287"/>
    </ligand>
</feature>
<dbReference type="RefSeq" id="WP_165256694.1">
    <property type="nucleotide sequence ID" value="NZ_JAAKZY010000021.1"/>
</dbReference>
<feature type="binding site" evidence="2">
    <location>
        <position position="47"/>
    </location>
    <ligand>
        <name>CoA</name>
        <dbReference type="ChEBI" id="CHEBI:57287"/>
    </ligand>
</feature>
<feature type="binding site" evidence="2">
    <location>
        <position position="154"/>
    </location>
    <ligand>
        <name>CoA</name>
        <dbReference type="ChEBI" id="CHEBI:57287"/>
    </ligand>
</feature>
<evidence type="ECO:0000313" key="6">
    <source>
        <dbReference type="EMBL" id="NGO07855.1"/>
    </source>
</evidence>
<feature type="domain" description="4'-phosphopantetheinyl transferase N-terminal" evidence="5">
    <location>
        <begin position="28"/>
        <end position="94"/>
    </location>
</feature>
<comment type="caution">
    <text evidence="6">The sequence shown here is derived from an EMBL/GenBank/DDBJ whole genome shotgun (WGS) entry which is preliminary data.</text>
</comment>
<dbReference type="GO" id="GO:0008897">
    <property type="term" value="F:holo-[acyl-carrier-protein] synthase activity"/>
    <property type="evidence" value="ECO:0007669"/>
    <property type="project" value="InterPro"/>
</dbReference>
<dbReference type="InterPro" id="IPR041354">
    <property type="entry name" value="4PPT_N"/>
</dbReference>
<feature type="binding site" evidence="2">
    <location>
        <begin position="83"/>
        <end position="84"/>
    </location>
    <ligand>
        <name>CoA</name>
        <dbReference type="ChEBI" id="CHEBI:57287"/>
    </ligand>
</feature>
<accession>A0A6G4V1P8</accession>
<dbReference type="AlphaFoldDB" id="A0A6G4V1P8"/>
<dbReference type="Proteomes" id="UP000472335">
    <property type="component" value="Unassembled WGS sequence"/>
</dbReference>
<evidence type="ECO:0000259" key="4">
    <source>
        <dbReference type="Pfam" id="PF01648"/>
    </source>
</evidence>
<evidence type="ECO:0000259" key="5">
    <source>
        <dbReference type="Pfam" id="PF17837"/>
    </source>
</evidence>
<feature type="binding site" evidence="3">
    <location>
        <position position="107"/>
    </location>
    <ligand>
        <name>Mg(2+)</name>
        <dbReference type="ChEBI" id="CHEBI:18420"/>
    </ligand>
</feature>
<dbReference type="PANTHER" id="PTHR38096:SF1">
    <property type="entry name" value="ENTEROBACTIN SYNTHASE COMPONENT D"/>
    <property type="match status" value="1"/>
</dbReference>
<keyword evidence="3" id="KW-0460">Magnesium</keyword>
<dbReference type="GO" id="GO:0009239">
    <property type="term" value="P:enterobactin biosynthetic process"/>
    <property type="evidence" value="ECO:0007669"/>
    <property type="project" value="InterPro"/>
</dbReference>
<evidence type="ECO:0000313" key="7">
    <source>
        <dbReference type="Proteomes" id="UP000472335"/>
    </source>
</evidence>